<gene>
    <name evidence="1" type="ORF">RGQ30_00130</name>
</gene>
<evidence type="ECO:0000313" key="1">
    <source>
        <dbReference type="EMBL" id="BET24512.1"/>
    </source>
</evidence>
<reference evidence="1 2" key="1">
    <citation type="submission" date="2023-10" db="EMBL/GenBank/DDBJ databases">
        <title>Complete Genome Sequence of Limnobacter thiooxidans CS-K2T, Isolated from freshwater lake sediments in Bavaria, Germany.</title>
        <authorList>
            <person name="Naruki M."/>
            <person name="Watanabe A."/>
            <person name="Warashina T."/>
            <person name="Morita T."/>
            <person name="Arakawa K."/>
        </authorList>
    </citation>
    <scope>NUCLEOTIDE SEQUENCE [LARGE SCALE GENOMIC DNA]</scope>
    <source>
        <strain evidence="1 2">CS-K2</strain>
    </source>
</reference>
<dbReference type="KEGG" id="lto:RGQ30_00130"/>
<organism evidence="1 2">
    <name type="scientific">Limnobacter thiooxidans</name>
    <dbReference type="NCBI Taxonomy" id="131080"/>
    <lineage>
        <taxon>Bacteria</taxon>
        <taxon>Pseudomonadati</taxon>
        <taxon>Pseudomonadota</taxon>
        <taxon>Betaproteobacteria</taxon>
        <taxon>Burkholderiales</taxon>
        <taxon>Burkholderiaceae</taxon>
        <taxon>Limnobacter</taxon>
    </lineage>
</organism>
<dbReference type="AlphaFoldDB" id="A0AA86IWU0"/>
<accession>A0AA86IWU0</accession>
<keyword evidence="2" id="KW-1185">Reference proteome</keyword>
<name>A0AA86IWU0_9BURK</name>
<evidence type="ECO:0000313" key="2">
    <source>
        <dbReference type="Proteomes" id="UP001329151"/>
    </source>
</evidence>
<sequence length="445" mass="50214">MRLAMDVTPCPPMQDFGNTEPIQWSNFVTLIEFLYAHSKQTKQTLTGRISKPISIDDSLEIVQGVLPLFEDFPTRVKELVKFRLDLAAPDIFSAEQRLGYWIKRLSNLCGSGRYKEFIQAARDAVTEYSDGKYHINDKVANTEKSRYLSIAQMAKDLRIHEQTVMKMVDRKELRFIEIPHESKTRRILIDKFSAEEMHEFLKTFITKTDAMHITGLSRRSMGYFIEYGIFDVLEEPEVRLTSNRTISATAIEVLTKKLATEAQSKEGPKIRLKNFAARMTTNATAHRTLYLSLVNGSLTVASPTGDNKLGNFEFLESEVTKILQAGNGEPLLKIAGVANMLKIKEEVIRFWVKQGLIRSVESILRGQKVNLIPVSALAEFQQTYIVLSTLADQLGTSSRMLLRMIESHDLKTVGSFDVGEGVSRGYLIEVTQLGKLLLPNQAKAA</sequence>
<dbReference type="Proteomes" id="UP001329151">
    <property type="component" value="Chromosome"/>
</dbReference>
<proteinExistence type="predicted"/>
<protein>
    <submittedName>
        <fullName evidence="1">Uncharacterized protein</fullName>
    </submittedName>
</protein>
<dbReference type="EMBL" id="AP028947">
    <property type="protein sequence ID" value="BET24512.1"/>
    <property type="molecule type" value="Genomic_DNA"/>
</dbReference>